<evidence type="ECO:0000313" key="2">
    <source>
        <dbReference type="Proteomes" id="UP000076532"/>
    </source>
</evidence>
<reference evidence="1 2" key="1">
    <citation type="journal article" date="2016" name="Mol. Biol. Evol.">
        <title>Comparative Genomics of Early-Diverging Mushroom-Forming Fungi Provides Insights into the Origins of Lignocellulose Decay Capabilities.</title>
        <authorList>
            <person name="Nagy L.G."/>
            <person name="Riley R."/>
            <person name="Tritt A."/>
            <person name="Adam C."/>
            <person name="Daum C."/>
            <person name="Floudas D."/>
            <person name="Sun H."/>
            <person name="Yadav J.S."/>
            <person name="Pangilinan J."/>
            <person name="Larsson K.H."/>
            <person name="Matsuura K."/>
            <person name="Barry K."/>
            <person name="Labutti K."/>
            <person name="Kuo R."/>
            <person name="Ohm R.A."/>
            <person name="Bhattacharya S.S."/>
            <person name="Shirouzu T."/>
            <person name="Yoshinaga Y."/>
            <person name="Martin F.M."/>
            <person name="Grigoriev I.V."/>
            <person name="Hibbett D.S."/>
        </authorList>
    </citation>
    <scope>NUCLEOTIDE SEQUENCE [LARGE SCALE GENOMIC DNA]</scope>
    <source>
        <strain evidence="1 2">CBS 109695</strain>
    </source>
</reference>
<dbReference type="Proteomes" id="UP000076532">
    <property type="component" value="Unassembled WGS sequence"/>
</dbReference>
<protein>
    <submittedName>
        <fullName evidence="1">Uncharacterized protein</fullName>
    </submittedName>
</protein>
<keyword evidence="2" id="KW-1185">Reference proteome</keyword>
<dbReference type="EMBL" id="KV417542">
    <property type="protein sequence ID" value="KZP22031.1"/>
    <property type="molecule type" value="Genomic_DNA"/>
</dbReference>
<gene>
    <name evidence="1" type="ORF">FIBSPDRAFT_490328</name>
</gene>
<sequence>MSTVPTTTVFTTPNASGKARINNVNGVLNINPTYQVDLAGESKIYHWLGAPDSSGDYHAARENHHAQTGAWFIEGGPFVHWKETPDSALWIYGTRESPVRVCQFRCLSEFPIQRDVARR</sequence>
<name>A0A166KLN5_9AGAM</name>
<dbReference type="AlphaFoldDB" id="A0A166KLN5"/>
<proteinExistence type="predicted"/>
<organism evidence="1 2">
    <name type="scientific">Athelia psychrophila</name>
    <dbReference type="NCBI Taxonomy" id="1759441"/>
    <lineage>
        <taxon>Eukaryota</taxon>
        <taxon>Fungi</taxon>
        <taxon>Dikarya</taxon>
        <taxon>Basidiomycota</taxon>
        <taxon>Agaricomycotina</taxon>
        <taxon>Agaricomycetes</taxon>
        <taxon>Agaricomycetidae</taxon>
        <taxon>Atheliales</taxon>
        <taxon>Atheliaceae</taxon>
        <taxon>Athelia</taxon>
    </lineage>
</organism>
<dbReference type="OrthoDB" id="7464126at2759"/>
<evidence type="ECO:0000313" key="1">
    <source>
        <dbReference type="EMBL" id="KZP22031.1"/>
    </source>
</evidence>
<accession>A0A166KLN5</accession>